<keyword evidence="1" id="KW-1133">Transmembrane helix</keyword>
<proteinExistence type="predicted"/>
<gene>
    <name evidence="2" type="ORF">SAMN05192586_1141</name>
</gene>
<evidence type="ECO:0008006" key="4">
    <source>
        <dbReference type="Google" id="ProtNLM"/>
    </source>
</evidence>
<evidence type="ECO:0000313" key="3">
    <source>
        <dbReference type="Proteomes" id="UP000199355"/>
    </source>
</evidence>
<protein>
    <recommendedName>
        <fullName evidence="4">Zinc ribbon domain-containing protein</fullName>
    </recommendedName>
</protein>
<dbReference type="EMBL" id="FNBX01000014">
    <property type="protein sequence ID" value="SDF80098.1"/>
    <property type="molecule type" value="Genomic_DNA"/>
</dbReference>
<dbReference type="Proteomes" id="UP000199355">
    <property type="component" value="Unassembled WGS sequence"/>
</dbReference>
<dbReference type="AlphaFoldDB" id="A0A1G7P1A7"/>
<dbReference type="RefSeq" id="WP_143339538.1">
    <property type="nucleotide sequence ID" value="NZ_FNBX01000014.1"/>
</dbReference>
<accession>A0A1G7P1A7</accession>
<organism evidence="2 3">
    <name type="scientific">Desulfovibrio legallii</name>
    <dbReference type="NCBI Taxonomy" id="571438"/>
    <lineage>
        <taxon>Bacteria</taxon>
        <taxon>Pseudomonadati</taxon>
        <taxon>Thermodesulfobacteriota</taxon>
        <taxon>Desulfovibrionia</taxon>
        <taxon>Desulfovibrionales</taxon>
        <taxon>Desulfovibrionaceae</taxon>
        <taxon>Desulfovibrio</taxon>
    </lineage>
</organism>
<feature type="transmembrane region" description="Helical" evidence="1">
    <location>
        <begin position="125"/>
        <end position="146"/>
    </location>
</feature>
<name>A0A1G7P1A7_9BACT</name>
<keyword evidence="3" id="KW-1185">Reference proteome</keyword>
<keyword evidence="1" id="KW-0812">Transmembrane</keyword>
<evidence type="ECO:0000256" key="1">
    <source>
        <dbReference type="SAM" id="Phobius"/>
    </source>
</evidence>
<evidence type="ECO:0000313" key="2">
    <source>
        <dbReference type="EMBL" id="SDF80098.1"/>
    </source>
</evidence>
<keyword evidence="1" id="KW-0472">Membrane</keyword>
<reference evidence="3" key="1">
    <citation type="submission" date="2016-10" db="EMBL/GenBank/DDBJ databases">
        <authorList>
            <person name="Varghese N."/>
            <person name="Submissions S."/>
        </authorList>
    </citation>
    <scope>NUCLEOTIDE SEQUENCE [LARGE SCALE GENOMIC DNA]</scope>
    <source>
        <strain evidence="3">KHC7</strain>
    </source>
</reference>
<sequence length="242" mass="25934">MEIFWVIAIVLGVFLFFYSVTCAAKKNVDSADLLKATIDELKKLGFTPSLQEIFIADKTFEDHLAKTGKSDCLVKVCGIACDSEAKKIATISSAGLSIHGFDELLSCSTIIDNETMTSTSRGSQVAGAIVGGVLLGGVGALVGALTSQKKSQTTIKNVQIKLVFNSLDNPTFTLPLMPPHLAKDAVSKATKIEDYFAVVLRQNQNEEGTKKDTKICPFCAEEVKLAAIVCKHCGKDLPTKEA</sequence>
<dbReference type="OrthoDB" id="5472312at2"/>